<evidence type="ECO:0000256" key="6">
    <source>
        <dbReference type="SAM" id="Coils"/>
    </source>
</evidence>
<gene>
    <name evidence="8" type="ORF">F7725_001702</name>
</gene>
<protein>
    <submittedName>
        <fullName evidence="8">Uncharacterized protein</fullName>
    </submittedName>
</protein>
<feature type="coiled-coil region" evidence="6">
    <location>
        <begin position="83"/>
        <end position="110"/>
    </location>
</feature>
<dbReference type="Proteomes" id="UP000518266">
    <property type="component" value="Unassembled WGS sequence"/>
</dbReference>
<keyword evidence="5" id="KW-0472">Membrane</keyword>
<evidence type="ECO:0000256" key="2">
    <source>
        <dbReference type="ARBA" id="ARBA00004496"/>
    </source>
</evidence>
<comment type="subcellular location">
    <subcellularLocation>
        <location evidence="2">Cytoplasm</location>
    </subcellularLocation>
    <subcellularLocation>
        <location evidence="1">Membrane</location>
        <location evidence="1">Caveola</location>
    </subcellularLocation>
</comment>
<comment type="similarity">
    <text evidence="3">Belongs to the CAVIN family.</text>
</comment>
<keyword evidence="4" id="KW-0963">Cytoplasm</keyword>
<feature type="compositionally biased region" description="Basic and acidic residues" evidence="7">
    <location>
        <begin position="428"/>
        <end position="441"/>
    </location>
</feature>
<name>A0A7J5Y199_DISMA</name>
<dbReference type="EMBL" id="JAAKFY010000018">
    <property type="protein sequence ID" value="KAF3842853.1"/>
    <property type="molecule type" value="Genomic_DNA"/>
</dbReference>
<evidence type="ECO:0000256" key="1">
    <source>
        <dbReference type="ARBA" id="ARBA00004345"/>
    </source>
</evidence>
<evidence type="ECO:0000256" key="4">
    <source>
        <dbReference type="ARBA" id="ARBA00022490"/>
    </source>
</evidence>
<keyword evidence="6" id="KW-0175">Coiled coil</keyword>
<organism evidence="8 9">
    <name type="scientific">Dissostichus mawsoni</name>
    <name type="common">Antarctic cod</name>
    <dbReference type="NCBI Taxonomy" id="36200"/>
    <lineage>
        <taxon>Eukaryota</taxon>
        <taxon>Metazoa</taxon>
        <taxon>Chordata</taxon>
        <taxon>Craniata</taxon>
        <taxon>Vertebrata</taxon>
        <taxon>Euteleostomi</taxon>
        <taxon>Actinopterygii</taxon>
        <taxon>Neopterygii</taxon>
        <taxon>Teleostei</taxon>
        <taxon>Neoteleostei</taxon>
        <taxon>Acanthomorphata</taxon>
        <taxon>Eupercaria</taxon>
        <taxon>Perciformes</taxon>
        <taxon>Notothenioidei</taxon>
        <taxon>Nototheniidae</taxon>
        <taxon>Dissostichus</taxon>
    </lineage>
</organism>
<feature type="region of interest" description="Disordered" evidence="7">
    <location>
        <begin position="420"/>
        <end position="441"/>
    </location>
</feature>
<evidence type="ECO:0000256" key="3">
    <source>
        <dbReference type="ARBA" id="ARBA00008836"/>
    </source>
</evidence>
<dbReference type="PANTHER" id="PTHR15240">
    <property type="entry name" value="CAVIN"/>
    <property type="match status" value="1"/>
</dbReference>
<dbReference type="GO" id="GO:0005901">
    <property type="term" value="C:caveola"/>
    <property type="evidence" value="ECO:0007669"/>
    <property type="project" value="UniProtKB-SubCell"/>
</dbReference>
<reference evidence="8 9" key="1">
    <citation type="submission" date="2020-03" db="EMBL/GenBank/DDBJ databases">
        <title>Dissostichus mawsoni Genome sequencing and assembly.</title>
        <authorList>
            <person name="Park H."/>
        </authorList>
    </citation>
    <scope>NUCLEOTIDE SEQUENCE [LARGE SCALE GENOMIC DNA]</scope>
    <source>
        <strain evidence="8">DM0001</strain>
        <tissue evidence="8">Muscle</tissue>
    </source>
</reference>
<sequence>MAENGSHAEGSSVTGSTHTIPQQQQNMEILIPSHSLSSAPSSPTPTGTLSRLGFKMPTSPTAAVPGSPVAGGQVSAITVVALLDKLVNMLEAVQENQQRMEQRQADLEGAVRVVQGDVTRLSKNHLNTSNSVSKLLERSRKVSGHLKDVRERMDKQAVQVKKLEANHSHLLRRNHFKVLITQEDHEIPTSVFVKDSLRTPQPSQYDADSSFLLRLRANDEGLLTISLSSDDDDLTIHHEEDEMFEGDAAMGLGPSSPYERRSDKFKRNSLKKVDSLKKAFSRQSIEKKMTQITTKIVPQEQREKIKKSFTPNHPKSPTTAKASSFKVSPMTFNIKKVRDGELGSTEEKVHVEIPALGSMDGEFVLSEEHTREGVVEQIHEMLGSTTPDSIKAQLAINGEAPSFECEINGDHVAGLAVAEVDDDVGKDEEEKQKTPVEKAEETQIPTATVAVEQEFLAANTLRGIVIKAEKFIGTVPRGRHGLEPQVFRPCGNYWACSGKRTSLGVGKSGKG</sequence>
<dbReference type="GO" id="GO:0005080">
    <property type="term" value="F:protein kinase C binding"/>
    <property type="evidence" value="ECO:0007669"/>
    <property type="project" value="TreeGrafter"/>
</dbReference>
<dbReference type="PANTHER" id="PTHR15240:SF5">
    <property type="entry name" value="CAVEOLAE-ASSOCIATED PROTEIN 2A"/>
    <property type="match status" value="1"/>
</dbReference>
<dbReference type="Pfam" id="PF15237">
    <property type="entry name" value="PTRF_SDPR"/>
    <property type="match status" value="1"/>
</dbReference>
<feature type="region of interest" description="Disordered" evidence="7">
    <location>
        <begin position="34"/>
        <end position="54"/>
    </location>
</feature>
<evidence type="ECO:0000313" key="8">
    <source>
        <dbReference type="EMBL" id="KAF3842853.1"/>
    </source>
</evidence>
<comment type="caution">
    <text evidence="8">The sequence shown here is derived from an EMBL/GenBank/DDBJ whole genome shotgun (WGS) entry which is preliminary data.</text>
</comment>
<keyword evidence="9" id="KW-1185">Reference proteome</keyword>
<evidence type="ECO:0000256" key="5">
    <source>
        <dbReference type="ARBA" id="ARBA00023136"/>
    </source>
</evidence>
<dbReference type="AlphaFoldDB" id="A0A7J5Y199"/>
<dbReference type="GO" id="GO:0005737">
    <property type="term" value="C:cytoplasm"/>
    <property type="evidence" value="ECO:0007669"/>
    <property type="project" value="UniProtKB-SubCell"/>
</dbReference>
<accession>A0A7J5Y199</accession>
<evidence type="ECO:0000313" key="9">
    <source>
        <dbReference type="Proteomes" id="UP000518266"/>
    </source>
</evidence>
<proteinExistence type="inferred from homology"/>
<dbReference type="OrthoDB" id="8910748at2759"/>
<dbReference type="InterPro" id="IPR026752">
    <property type="entry name" value="Cavin_fam"/>
</dbReference>
<evidence type="ECO:0000256" key="7">
    <source>
        <dbReference type="SAM" id="MobiDB-lite"/>
    </source>
</evidence>
<feature type="compositionally biased region" description="Low complexity" evidence="7">
    <location>
        <begin position="34"/>
        <end position="52"/>
    </location>
</feature>